<evidence type="ECO:0000256" key="1">
    <source>
        <dbReference type="SAM" id="Phobius"/>
    </source>
</evidence>
<protein>
    <submittedName>
        <fullName evidence="2">Uncharacterized protein</fullName>
    </submittedName>
</protein>
<accession>A0A6A4S4Y1</accession>
<comment type="caution">
    <text evidence="2">The sequence shown here is derived from an EMBL/GenBank/DDBJ whole genome shotgun (WGS) entry which is preliminary data.</text>
</comment>
<proteinExistence type="predicted"/>
<reference evidence="2 3" key="1">
    <citation type="submission" date="2019-06" db="EMBL/GenBank/DDBJ databases">
        <title>Draft genomes of female and male turbot (Scophthalmus maximus).</title>
        <authorList>
            <person name="Xu H."/>
            <person name="Xu X.-W."/>
            <person name="Shao C."/>
            <person name="Chen S."/>
        </authorList>
    </citation>
    <scope>NUCLEOTIDE SEQUENCE [LARGE SCALE GENOMIC DNA]</scope>
    <source>
        <strain evidence="2">Ysfricsl-2016a</strain>
        <tissue evidence="2">Blood</tissue>
    </source>
</reference>
<sequence length="307" mass="35289">MASETPIPFNSVVLRYKDSVLNNKKYSHNRRARAPDFEIMTCNASRHYSSKRTMKQMSACVSVIVTYLVAYRYNIKVRSVMDHQLRSMRWLYLLFVSYSSSVSAGIAASLCIRNITEGIGDEPISQVNIRLRRVSAVDVVSPETPPKRKVVMLQRSQTVDQPTQISEEHFRYSLGGINNVENQFMNVSHLLSRTHKLLQQQMCHLHEDEAWKLKWGNKKDEWAAPKTEPWREVTAPCIAEEHEPGRASVRERYGRTAKTKVSLVGQGDQQYFNRRQKTKRFASALPSEELESCSTIHLNRALKAAQF</sequence>
<feature type="transmembrane region" description="Helical" evidence="1">
    <location>
        <begin position="53"/>
        <end position="70"/>
    </location>
</feature>
<dbReference type="EMBL" id="VEVO01000015">
    <property type="protein sequence ID" value="KAF0030256.1"/>
    <property type="molecule type" value="Genomic_DNA"/>
</dbReference>
<evidence type="ECO:0000313" key="2">
    <source>
        <dbReference type="EMBL" id="KAF0030256.1"/>
    </source>
</evidence>
<keyword evidence="1" id="KW-1133">Transmembrane helix</keyword>
<gene>
    <name evidence="2" type="ORF">F2P81_016987</name>
</gene>
<keyword evidence="1" id="KW-0812">Transmembrane</keyword>
<dbReference type="AlphaFoldDB" id="A0A6A4S4Y1"/>
<evidence type="ECO:0000313" key="3">
    <source>
        <dbReference type="Proteomes" id="UP000438429"/>
    </source>
</evidence>
<dbReference type="Proteomes" id="UP000438429">
    <property type="component" value="Unassembled WGS sequence"/>
</dbReference>
<keyword evidence="1" id="KW-0472">Membrane</keyword>
<name>A0A6A4S4Y1_SCOMX</name>
<organism evidence="2 3">
    <name type="scientific">Scophthalmus maximus</name>
    <name type="common">Turbot</name>
    <name type="synonym">Psetta maxima</name>
    <dbReference type="NCBI Taxonomy" id="52904"/>
    <lineage>
        <taxon>Eukaryota</taxon>
        <taxon>Metazoa</taxon>
        <taxon>Chordata</taxon>
        <taxon>Craniata</taxon>
        <taxon>Vertebrata</taxon>
        <taxon>Euteleostomi</taxon>
        <taxon>Actinopterygii</taxon>
        <taxon>Neopterygii</taxon>
        <taxon>Teleostei</taxon>
        <taxon>Neoteleostei</taxon>
        <taxon>Acanthomorphata</taxon>
        <taxon>Carangaria</taxon>
        <taxon>Pleuronectiformes</taxon>
        <taxon>Pleuronectoidei</taxon>
        <taxon>Scophthalmidae</taxon>
        <taxon>Scophthalmus</taxon>
    </lineage>
</organism>
<feature type="transmembrane region" description="Helical" evidence="1">
    <location>
        <begin position="90"/>
        <end position="110"/>
    </location>
</feature>